<dbReference type="GO" id="GO:0016709">
    <property type="term" value="F:oxidoreductase activity, acting on paired donors, with incorporation or reduction of molecular oxygen, NAD(P)H as one donor, and incorporation of one atom of oxygen"/>
    <property type="evidence" value="ECO:0007669"/>
    <property type="project" value="TreeGrafter"/>
</dbReference>
<dbReference type="SUPFAM" id="SSF48264">
    <property type="entry name" value="Cytochrome P450"/>
    <property type="match status" value="1"/>
</dbReference>
<keyword evidence="7" id="KW-1185">Reference proteome</keyword>
<keyword evidence="3 4" id="KW-0349">Heme</keyword>
<accession>A0A8J5EMF9</accession>
<dbReference type="Proteomes" id="UP000734854">
    <property type="component" value="Unassembled WGS sequence"/>
</dbReference>
<dbReference type="CDD" id="cd11043">
    <property type="entry name" value="CYP90-like"/>
    <property type="match status" value="1"/>
</dbReference>
<comment type="similarity">
    <text evidence="4">Belongs to the cytochrome P450 family.</text>
</comment>
<evidence type="ECO:0000256" key="1">
    <source>
        <dbReference type="ARBA" id="ARBA00022723"/>
    </source>
</evidence>
<evidence type="ECO:0000256" key="4">
    <source>
        <dbReference type="RuleBase" id="RU000461"/>
    </source>
</evidence>
<keyword evidence="5" id="KW-0812">Transmembrane</keyword>
<evidence type="ECO:0000313" key="7">
    <source>
        <dbReference type="Proteomes" id="UP000734854"/>
    </source>
</evidence>
<evidence type="ECO:0000313" key="6">
    <source>
        <dbReference type="EMBL" id="KAG6466260.1"/>
    </source>
</evidence>
<keyword evidence="1 3" id="KW-0479">Metal-binding</keyword>
<keyword evidence="4" id="KW-0503">Monooxygenase</keyword>
<evidence type="ECO:0000256" key="5">
    <source>
        <dbReference type="SAM" id="Phobius"/>
    </source>
</evidence>
<dbReference type="GO" id="GO:0016125">
    <property type="term" value="P:sterol metabolic process"/>
    <property type="evidence" value="ECO:0007669"/>
    <property type="project" value="TreeGrafter"/>
</dbReference>
<sequence>MDDQSLTTSLALIFLFLIILLISKTCRNRASRDAGCRLPAGSGGWPLVGETLHFVSSAYSPSPERFMDKRRRLYGKVFRSHLFGSPTIVSTDAEVSRCVLQSDARAFVPWYPKSLTELMGESSILLINGNLQRRIHGLIGGFFKSAELKAQITRDMHSYVSHSVVNWRHHHRILVQEQTKNIVFQILVRALIGLGPGKEMQFLKQQFREFIAGLMSLPVKLPGSRLYRSLQAKKRMAMMIKSIIAEKRAEQADGGRSQRRSRDAVDVLIDDASDELTDDLISDNMIDLMIPAEDSVPVLITLAVKYLSECPLALRHLEVITETLRMGNIISGIMRKAVKDVEIKGHLIPKGWCVLTYFRSVHLDESHYEEAYEFNPWRWKCLSYPSAIFFLRLFAPQEKDMSSCSFTPFGGGQRLCPGLDLARLEAAIFLHHLVTNFTWVAEEEDHIVNFPTVRMKRGMPIRVRRKS</sequence>
<dbReference type="Pfam" id="PF00067">
    <property type="entry name" value="p450"/>
    <property type="match status" value="2"/>
</dbReference>
<dbReference type="EMBL" id="JACMSC010000182">
    <property type="protein sequence ID" value="KAG6466260.1"/>
    <property type="molecule type" value="Genomic_DNA"/>
</dbReference>
<feature type="binding site" description="axial binding residue" evidence="3">
    <location>
        <position position="416"/>
    </location>
    <ligand>
        <name>heme</name>
        <dbReference type="ChEBI" id="CHEBI:30413"/>
    </ligand>
    <ligandPart>
        <name>Fe</name>
        <dbReference type="ChEBI" id="CHEBI:18248"/>
    </ligandPart>
</feature>
<keyword evidence="5" id="KW-1133">Transmembrane helix</keyword>
<dbReference type="InterPro" id="IPR036396">
    <property type="entry name" value="Cyt_P450_sf"/>
</dbReference>
<dbReference type="GO" id="GO:0020037">
    <property type="term" value="F:heme binding"/>
    <property type="evidence" value="ECO:0007669"/>
    <property type="project" value="InterPro"/>
</dbReference>
<protein>
    <recommendedName>
        <fullName evidence="8">Cytochrome P450 90D2</fullName>
    </recommendedName>
</protein>
<dbReference type="Gene3D" id="1.10.630.10">
    <property type="entry name" value="Cytochrome P450"/>
    <property type="match status" value="1"/>
</dbReference>
<evidence type="ECO:0000256" key="3">
    <source>
        <dbReference type="PIRSR" id="PIRSR602401-1"/>
    </source>
</evidence>
<reference evidence="6 7" key="1">
    <citation type="submission" date="2020-08" db="EMBL/GenBank/DDBJ databases">
        <title>Plant Genome Project.</title>
        <authorList>
            <person name="Zhang R.-G."/>
        </authorList>
    </citation>
    <scope>NUCLEOTIDE SEQUENCE [LARGE SCALE GENOMIC DNA]</scope>
    <source>
        <tissue evidence="6">Rhizome</tissue>
    </source>
</reference>
<gene>
    <name evidence="6" type="ORF">ZIOFF_075931</name>
</gene>
<dbReference type="AlphaFoldDB" id="A0A8J5EMF9"/>
<dbReference type="GO" id="GO:0016132">
    <property type="term" value="P:brassinosteroid biosynthetic process"/>
    <property type="evidence" value="ECO:0007669"/>
    <property type="project" value="TreeGrafter"/>
</dbReference>
<dbReference type="PANTHER" id="PTHR24286:SF30">
    <property type="entry name" value="3-EPI-6-DEOXOCATHASTERONE 23-MONOOXYGENASE CYP90D1"/>
    <property type="match status" value="1"/>
</dbReference>
<dbReference type="GO" id="GO:0005506">
    <property type="term" value="F:iron ion binding"/>
    <property type="evidence" value="ECO:0007669"/>
    <property type="project" value="InterPro"/>
</dbReference>
<dbReference type="GO" id="GO:0010268">
    <property type="term" value="P:brassinosteroid homeostasis"/>
    <property type="evidence" value="ECO:0007669"/>
    <property type="project" value="TreeGrafter"/>
</dbReference>
<name>A0A8J5EMF9_ZINOF</name>
<keyword evidence="5" id="KW-0472">Membrane</keyword>
<dbReference type="InterPro" id="IPR002401">
    <property type="entry name" value="Cyt_P450_E_grp-I"/>
</dbReference>
<comment type="cofactor">
    <cofactor evidence="3">
        <name>heme</name>
        <dbReference type="ChEBI" id="CHEBI:30413"/>
    </cofactor>
</comment>
<keyword evidence="2 3" id="KW-0408">Iron</keyword>
<evidence type="ECO:0000256" key="2">
    <source>
        <dbReference type="ARBA" id="ARBA00023004"/>
    </source>
</evidence>
<dbReference type="PRINTS" id="PR00463">
    <property type="entry name" value="EP450I"/>
</dbReference>
<feature type="transmembrane region" description="Helical" evidence="5">
    <location>
        <begin position="6"/>
        <end position="23"/>
    </location>
</feature>
<dbReference type="PANTHER" id="PTHR24286">
    <property type="entry name" value="CYTOCHROME P450 26"/>
    <property type="match status" value="1"/>
</dbReference>
<keyword evidence="4" id="KW-0560">Oxidoreductase</keyword>
<proteinExistence type="inferred from homology"/>
<comment type="caution">
    <text evidence="6">The sequence shown here is derived from an EMBL/GenBank/DDBJ whole genome shotgun (WGS) entry which is preliminary data.</text>
</comment>
<organism evidence="6 7">
    <name type="scientific">Zingiber officinale</name>
    <name type="common">Ginger</name>
    <name type="synonym">Amomum zingiber</name>
    <dbReference type="NCBI Taxonomy" id="94328"/>
    <lineage>
        <taxon>Eukaryota</taxon>
        <taxon>Viridiplantae</taxon>
        <taxon>Streptophyta</taxon>
        <taxon>Embryophyta</taxon>
        <taxon>Tracheophyta</taxon>
        <taxon>Spermatophyta</taxon>
        <taxon>Magnoliopsida</taxon>
        <taxon>Liliopsida</taxon>
        <taxon>Zingiberales</taxon>
        <taxon>Zingiberaceae</taxon>
        <taxon>Zingiber</taxon>
    </lineage>
</organism>
<dbReference type="InterPro" id="IPR001128">
    <property type="entry name" value="Cyt_P450"/>
</dbReference>
<dbReference type="InterPro" id="IPR017972">
    <property type="entry name" value="Cyt_P450_CS"/>
</dbReference>
<evidence type="ECO:0008006" key="8">
    <source>
        <dbReference type="Google" id="ProtNLM"/>
    </source>
</evidence>
<dbReference type="PROSITE" id="PS00086">
    <property type="entry name" value="CYTOCHROME_P450"/>
    <property type="match status" value="1"/>
</dbReference>